<evidence type="ECO:0000256" key="1">
    <source>
        <dbReference type="SAM" id="MobiDB-lite"/>
    </source>
</evidence>
<evidence type="ECO:0000313" key="3">
    <source>
        <dbReference type="EMBL" id="PWK14031.1"/>
    </source>
</evidence>
<keyword evidence="4" id="KW-1185">Reference proteome</keyword>
<dbReference type="InterPro" id="IPR047589">
    <property type="entry name" value="DUF11_rpt"/>
</dbReference>
<dbReference type="RefSeq" id="WP_109590156.1">
    <property type="nucleotide sequence ID" value="NZ_CAJGZY010000003.1"/>
</dbReference>
<keyword evidence="2" id="KW-0732">Signal</keyword>
<evidence type="ECO:0000256" key="2">
    <source>
        <dbReference type="SAM" id="SignalP"/>
    </source>
</evidence>
<name>A0A2V2A3X2_PSYIM</name>
<feature type="compositionally biased region" description="Polar residues" evidence="1">
    <location>
        <begin position="412"/>
        <end position="431"/>
    </location>
</feature>
<proteinExistence type="predicted"/>
<comment type="caution">
    <text evidence="3">The sequence shown here is derived from an EMBL/GenBank/DDBJ whole genome shotgun (WGS) entry which is preliminary data.</text>
</comment>
<reference evidence="3 4" key="1">
    <citation type="submission" date="2018-05" db="EMBL/GenBank/DDBJ databases">
        <title>Genomic Encyclopedia of Type Strains, Phase IV (KMG-IV): sequencing the most valuable type-strain genomes for metagenomic binning, comparative biology and taxonomic classification.</title>
        <authorList>
            <person name="Goeker M."/>
        </authorList>
    </citation>
    <scope>NUCLEOTIDE SEQUENCE [LARGE SCALE GENOMIC DNA]</scope>
    <source>
        <strain evidence="3 4">DSM 7229</strain>
    </source>
</reference>
<dbReference type="GeneID" id="60254505"/>
<organism evidence="3 4">
    <name type="scientific">Psychrobacter immobilis</name>
    <dbReference type="NCBI Taxonomy" id="498"/>
    <lineage>
        <taxon>Bacteria</taxon>
        <taxon>Pseudomonadati</taxon>
        <taxon>Pseudomonadota</taxon>
        <taxon>Gammaproteobacteria</taxon>
        <taxon>Moraxellales</taxon>
        <taxon>Moraxellaceae</taxon>
        <taxon>Psychrobacter</taxon>
    </lineage>
</organism>
<dbReference type="EMBL" id="QGGM01000003">
    <property type="protein sequence ID" value="PWK14031.1"/>
    <property type="molecule type" value="Genomic_DNA"/>
</dbReference>
<evidence type="ECO:0008006" key="5">
    <source>
        <dbReference type="Google" id="ProtNLM"/>
    </source>
</evidence>
<evidence type="ECO:0000313" key="4">
    <source>
        <dbReference type="Proteomes" id="UP000245655"/>
    </source>
</evidence>
<protein>
    <recommendedName>
        <fullName evidence="5">Repeat protein (TIGR01451 family)</fullName>
    </recommendedName>
</protein>
<feature type="signal peptide" evidence="2">
    <location>
        <begin position="1"/>
        <end position="27"/>
    </location>
</feature>
<feature type="compositionally biased region" description="Low complexity" evidence="1">
    <location>
        <begin position="432"/>
        <end position="442"/>
    </location>
</feature>
<dbReference type="AlphaFoldDB" id="A0A2V2A3X2"/>
<sequence>MKSNNFNYSLLAVGVAAVMGISTGAMAKTTQSLGGEATINNVASATYKVGEIDQKEVKSNQVTITVTETAAFSLVATIKDAALATGAVNDDDKNEGLKVTPNGFVAFNHTLTNSGNFTDKYTMTLAQNGATGDIPATPTDDKNYDFSKTTVSYKIFNTGGGTAVTTVTDQPFSTFNANKIELQAGQYAEIVVNAKTKDNKGADKQNLTLTAVSDYLATAAPTKKSLTNFDYSNTVLPVFSIVKSVTGTINKQDNTSKATYKIVVTNSQTAYSAAATNATIIDNLPLGLKLVPGTVKSDVGTVVENTQGAGTVGSGVLDGFVVTGVNLAVNAKVTITFEVQQDTTETLAKSTVNHASVKDDLDEDASTIDDIVTDSTDSEVGAQNTGTFYPTAGDSEVQDGSTPATAGGDSTAPLTSNERGLTLTGATTKEVPNTTSTSPTNTQAKHETIITNTGKETEGDTAGEVKFKIVDNAGSAAVNLTTPVTITYKPKNGTAQDFTFPNAPADGIYDLKNAVNGTTPFPGMASESTVTIKYEVSSTNAPSASNEANSPAAASETTTVTLIPGGTDAPTTGGFVITDTTNVKGLKLLKQQAIDTNCNGTLDGSESMGIATLLATPNQCVIYRITAENTFSAKPVGFDITDVTISDLLSRFSNSADYKNDGTISVSSTNSTAGSVTNTGTAIEAGVTKLAPTDTATLQFSVKIKANATTVTPKP</sequence>
<dbReference type="Proteomes" id="UP000245655">
    <property type="component" value="Unassembled WGS sequence"/>
</dbReference>
<feature type="chain" id="PRO_5016052804" description="Repeat protein (TIGR01451 family)" evidence="2">
    <location>
        <begin position="28"/>
        <end position="715"/>
    </location>
</feature>
<feature type="region of interest" description="Disordered" evidence="1">
    <location>
        <begin position="377"/>
        <end position="443"/>
    </location>
</feature>
<gene>
    <name evidence="3" type="ORF">C8D84_10354</name>
</gene>
<dbReference type="NCBIfam" id="TIGR01451">
    <property type="entry name" value="B_ant_repeat"/>
    <property type="match status" value="1"/>
</dbReference>
<accession>A0A2V2A3X2</accession>